<evidence type="ECO:0000256" key="4">
    <source>
        <dbReference type="SAM" id="MobiDB-lite"/>
    </source>
</evidence>
<protein>
    <submittedName>
        <fullName evidence="6">PPPDE putative peptidase domain-containing protein</fullName>
    </submittedName>
</protein>
<feature type="compositionally biased region" description="Low complexity" evidence="4">
    <location>
        <begin position="152"/>
        <end position="165"/>
    </location>
</feature>
<dbReference type="EMBL" id="JAFCMP010000334">
    <property type="protein sequence ID" value="KAG5181325.1"/>
    <property type="molecule type" value="Genomic_DNA"/>
</dbReference>
<evidence type="ECO:0000256" key="1">
    <source>
        <dbReference type="ARBA" id="ARBA00008140"/>
    </source>
</evidence>
<dbReference type="PANTHER" id="PTHR12378">
    <property type="entry name" value="DESUMOYLATING ISOPEPTIDASE"/>
    <property type="match status" value="1"/>
</dbReference>
<keyword evidence="3" id="KW-0378">Hydrolase</keyword>
<feature type="compositionally biased region" description="Basic and acidic residues" evidence="4">
    <location>
        <begin position="166"/>
        <end position="177"/>
    </location>
</feature>
<feature type="domain" description="PPPDE" evidence="5">
    <location>
        <begin position="7"/>
        <end position="142"/>
    </location>
</feature>
<evidence type="ECO:0000259" key="5">
    <source>
        <dbReference type="PROSITE" id="PS51858"/>
    </source>
</evidence>
<dbReference type="GO" id="GO:0101005">
    <property type="term" value="F:deubiquitinase activity"/>
    <property type="evidence" value="ECO:0007669"/>
    <property type="project" value="TreeGrafter"/>
</dbReference>
<dbReference type="InterPro" id="IPR042266">
    <property type="entry name" value="PPPDE_sf"/>
</dbReference>
<sequence length="191" mass="20389">MSALDSRAVTLHVYDLHQANGWLSRVGLGIYHSGVEIAGKEYTFSDDGVFHHAPKGAGRGGGQNGAPQITFKCSVPVGTYDGSFNHVHAIVRRLRETDFQPGTYNIGTKNCNHFAEALVRELTGAEFPAWVNRAAGMGGWLLGPKAAKGQEASTAAAAAPASTAADADRNKRREMTEQQKALLAKMKGQPK</sequence>
<dbReference type="PROSITE" id="PS51858">
    <property type="entry name" value="PPPDE"/>
    <property type="match status" value="1"/>
</dbReference>
<comment type="similarity">
    <text evidence="1">Belongs to the DeSI family.</text>
</comment>
<dbReference type="PANTHER" id="PTHR12378:SF80">
    <property type="entry name" value="IP06716P-RELATED"/>
    <property type="match status" value="1"/>
</dbReference>
<comment type="caution">
    <text evidence="6">The sequence shown here is derived from an EMBL/GenBank/DDBJ whole genome shotgun (WGS) entry which is preliminary data.</text>
</comment>
<dbReference type="InterPro" id="IPR008580">
    <property type="entry name" value="PPPDE_dom"/>
</dbReference>
<keyword evidence="2" id="KW-0645">Protease</keyword>
<proteinExistence type="inferred from homology"/>
<evidence type="ECO:0000313" key="7">
    <source>
        <dbReference type="Proteomes" id="UP000664859"/>
    </source>
</evidence>
<dbReference type="GO" id="GO:0016579">
    <property type="term" value="P:protein deubiquitination"/>
    <property type="evidence" value="ECO:0007669"/>
    <property type="project" value="TreeGrafter"/>
</dbReference>
<dbReference type="GO" id="GO:0006508">
    <property type="term" value="P:proteolysis"/>
    <property type="evidence" value="ECO:0007669"/>
    <property type="project" value="UniProtKB-KW"/>
</dbReference>
<organism evidence="6 7">
    <name type="scientific">Tribonema minus</name>
    <dbReference type="NCBI Taxonomy" id="303371"/>
    <lineage>
        <taxon>Eukaryota</taxon>
        <taxon>Sar</taxon>
        <taxon>Stramenopiles</taxon>
        <taxon>Ochrophyta</taxon>
        <taxon>PX clade</taxon>
        <taxon>Xanthophyceae</taxon>
        <taxon>Tribonematales</taxon>
        <taxon>Tribonemataceae</taxon>
        <taxon>Tribonema</taxon>
    </lineage>
</organism>
<keyword evidence="7" id="KW-1185">Reference proteome</keyword>
<evidence type="ECO:0000313" key="6">
    <source>
        <dbReference type="EMBL" id="KAG5181325.1"/>
    </source>
</evidence>
<feature type="region of interest" description="Disordered" evidence="4">
    <location>
        <begin position="149"/>
        <end position="191"/>
    </location>
</feature>
<dbReference type="Gene3D" id="3.90.1720.30">
    <property type="entry name" value="PPPDE domains"/>
    <property type="match status" value="1"/>
</dbReference>
<dbReference type="SMART" id="SM01179">
    <property type="entry name" value="DUF862"/>
    <property type="match status" value="1"/>
</dbReference>
<dbReference type="OrthoDB" id="412286at2759"/>
<gene>
    <name evidence="6" type="ORF">JKP88DRAFT_261166</name>
</gene>
<evidence type="ECO:0000256" key="3">
    <source>
        <dbReference type="ARBA" id="ARBA00022801"/>
    </source>
</evidence>
<dbReference type="Pfam" id="PF05903">
    <property type="entry name" value="Peptidase_C97"/>
    <property type="match status" value="1"/>
</dbReference>
<name>A0A835YXL8_9STRA</name>
<dbReference type="AlphaFoldDB" id="A0A835YXL8"/>
<evidence type="ECO:0000256" key="2">
    <source>
        <dbReference type="ARBA" id="ARBA00022670"/>
    </source>
</evidence>
<dbReference type="Proteomes" id="UP000664859">
    <property type="component" value="Unassembled WGS sequence"/>
</dbReference>
<accession>A0A835YXL8</accession>
<reference evidence="6" key="1">
    <citation type="submission" date="2021-02" db="EMBL/GenBank/DDBJ databases">
        <title>First Annotated Genome of the Yellow-green Alga Tribonema minus.</title>
        <authorList>
            <person name="Mahan K.M."/>
        </authorList>
    </citation>
    <scope>NUCLEOTIDE SEQUENCE</scope>
    <source>
        <strain evidence="6">UTEX B ZZ1240</strain>
    </source>
</reference>